<evidence type="ECO:0000313" key="2">
    <source>
        <dbReference type="Proteomes" id="UP000033457"/>
    </source>
</evidence>
<dbReference type="Proteomes" id="UP000033457">
    <property type="component" value="Chromosome"/>
</dbReference>
<keyword evidence="2" id="KW-1185">Reference proteome</keyword>
<dbReference type="AlphaFoldDB" id="A0A0F6TE03"/>
<gene>
    <name evidence="1" type="ORF">UL82_07515</name>
</gene>
<dbReference type="KEGG" id="cku:UL82_07515"/>
<evidence type="ECO:0000313" key="1">
    <source>
        <dbReference type="EMBL" id="AKE41664.1"/>
    </source>
</evidence>
<protein>
    <submittedName>
        <fullName evidence="1">Uncharacterized protein</fullName>
    </submittedName>
</protein>
<proteinExistence type="predicted"/>
<sequence>MRLLALIIFKEFINNEAEIKNRRKVKMVFLLYDDIRQLCFNCSGITGMIRTCDTYKTIYS</sequence>
<reference evidence="1 2" key="1">
    <citation type="journal article" date="2015" name="Genome Announc.">
        <title>Complete Genome Sequence of Corynebacterium kutscheri DSM 20755, a Corynebacterial Type Strain with Remarkably Low G+C Content of Chromosomal DNA.</title>
        <authorList>
            <person name="Ruckert C."/>
            <person name="Albersmeier A."/>
            <person name="Winkler A."/>
            <person name="Tauch A."/>
        </authorList>
    </citation>
    <scope>NUCLEOTIDE SEQUENCE [LARGE SCALE GENOMIC DNA]</scope>
    <source>
        <strain evidence="1 2">DSM 20755</strain>
    </source>
</reference>
<name>A0A0F6TE03_9CORY</name>
<dbReference type="EMBL" id="CP011312">
    <property type="protein sequence ID" value="AKE41664.1"/>
    <property type="molecule type" value="Genomic_DNA"/>
</dbReference>
<accession>A0A0F6TE03</accession>
<dbReference type="HOGENOM" id="CLU_2933559_0_0_11"/>
<organism evidence="1 2">
    <name type="scientific">Corynebacterium kutscheri</name>
    <dbReference type="NCBI Taxonomy" id="35755"/>
    <lineage>
        <taxon>Bacteria</taxon>
        <taxon>Bacillati</taxon>
        <taxon>Actinomycetota</taxon>
        <taxon>Actinomycetes</taxon>
        <taxon>Mycobacteriales</taxon>
        <taxon>Corynebacteriaceae</taxon>
        <taxon>Corynebacterium</taxon>
    </lineage>
</organism>